<proteinExistence type="predicted"/>
<name>A0A495J1N4_9SPHI</name>
<dbReference type="AlphaFoldDB" id="A0A495J1N4"/>
<reference evidence="1 2" key="1">
    <citation type="submission" date="2018-10" db="EMBL/GenBank/DDBJ databases">
        <title>Genomic Encyclopedia of Archaeal and Bacterial Type Strains, Phase II (KMG-II): from individual species to whole genera.</title>
        <authorList>
            <person name="Goeker M."/>
        </authorList>
    </citation>
    <scope>NUCLEOTIDE SEQUENCE [LARGE SCALE GENOMIC DNA]</scope>
    <source>
        <strain evidence="1 2">DSM 18602</strain>
    </source>
</reference>
<comment type="caution">
    <text evidence="1">The sequence shown here is derived from an EMBL/GenBank/DDBJ whole genome shotgun (WGS) entry which is preliminary data.</text>
</comment>
<protein>
    <submittedName>
        <fullName evidence="1">Uncharacterized protein</fullName>
    </submittedName>
</protein>
<dbReference type="Proteomes" id="UP000268007">
    <property type="component" value="Unassembled WGS sequence"/>
</dbReference>
<gene>
    <name evidence="1" type="ORF">BDD43_2898</name>
</gene>
<dbReference type="EMBL" id="RBKU01000001">
    <property type="protein sequence ID" value="RKR82713.1"/>
    <property type="molecule type" value="Genomic_DNA"/>
</dbReference>
<evidence type="ECO:0000313" key="2">
    <source>
        <dbReference type="Proteomes" id="UP000268007"/>
    </source>
</evidence>
<sequence length="66" mass="7382">MTEGLNDLSSDPIIQSSNHDTLIFLANQNIEKLNSPKNHSVIQSLNPSIIILCSYYYLSKADNFVV</sequence>
<accession>A0A495J1N4</accession>
<organism evidence="1 2">
    <name type="scientific">Mucilaginibacter gracilis</name>
    <dbReference type="NCBI Taxonomy" id="423350"/>
    <lineage>
        <taxon>Bacteria</taxon>
        <taxon>Pseudomonadati</taxon>
        <taxon>Bacteroidota</taxon>
        <taxon>Sphingobacteriia</taxon>
        <taxon>Sphingobacteriales</taxon>
        <taxon>Sphingobacteriaceae</taxon>
        <taxon>Mucilaginibacter</taxon>
    </lineage>
</organism>
<evidence type="ECO:0000313" key="1">
    <source>
        <dbReference type="EMBL" id="RKR82713.1"/>
    </source>
</evidence>
<keyword evidence="2" id="KW-1185">Reference proteome</keyword>